<feature type="transmembrane region" description="Helical" evidence="7">
    <location>
        <begin position="194"/>
        <end position="214"/>
    </location>
</feature>
<evidence type="ECO:0000259" key="9">
    <source>
        <dbReference type="PROSITE" id="PS50928"/>
    </source>
</evidence>
<keyword evidence="4 7" id="KW-0812">Transmembrane</keyword>
<keyword evidence="11" id="KW-1185">Reference proteome</keyword>
<evidence type="ECO:0000313" key="11">
    <source>
        <dbReference type="Proteomes" id="UP001500540"/>
    </source>
</evidence>
<organism evidence="10 11">
    <name type="scientific">Microbacterium kribbense</name>
    <dbReference type="NCBI Taxonomy" id="433645"/>
    <lineage>
        <taxon>Bacteria</taxon>
        <taxon>Bacillati</taxon>
        <taxon>Actinomycetota</taxon>
        <taxon>Actinomycetes</taxon>
        <taxon>Micrococcales</taxon>
        <taxon>Microbacteriaceae</taxon>
        <taxon>Microbacterium</taxon>
    </lineage>
</organism>
<keyword evidence="5 7" id="KW-1133">Transmembrane helix</keyword>
<feature type="transmembrane region" description="Helical" evidence="7">
    <location>
        <begin position="100"/>
        <end position="121"/>
    </location>
</feature>
<evidence type="ECO:0000256" key="4">
    <source>
        <dbReference type="ARBA" id="ARBA00022692"/>
    </source>
</evidence>
<dbReference type="Pfam" id="PF00528">
    <property type="entry name" value="BPD_transp_1"/>
    <property type="match status" value="1"/>
</dbReference>
<evidence type="ECO:0000313" key="10">
    <source>
        <dbReference type="EMBL" id="GAA3753963.1"/>
    </source>
</evidence>
<evidence type="ECO:0000256" key="3">
    <source>
        <dbReference type="ARBA" id="ARBA00022475"/>
    </source>
</evidence>
<evidence type="ECO:0000256" key="6">
    <source>
        <dbReference type="ARBA" id="ARBA00023136"/>
    </source>
</evidence>
<reference evidence="11" key="1">
    <citation type="journal article" date="2019" name="Int. J. Syst. Evol. Microbiol.">
        <title>The Global Catalogue of Microorganisms (GCM) 10K type strain sequencing project: providing services to taxonomists for standard genome sequencing and annotation.</title>
        <authorList>
            <consortium name="The Broad Institute Genomics Platform"/>
            <consortium name="The Broad Institute Genome Sequencing Center for Infectious Disease"/>
            <person name="Wu L."/>
            <person name="Ma J."/>
        </authorList>
    </citation>
    <scope>NUCLEOTIDE SEQUENCE [LARGE SCALE GENOMIC DNA]</scope>
    <source>
        <strain evidence="11">JCM 16950</strain>
    </source>
</reference>
<evidence type="ECO:0000256" key="1">
    <source>
        <dbReference type="ARBA" id="ARBA00004651"/>
    </source>
</evidence>
<dbReference type="SUPFAM" id="SSF160964">
    <property type="entry name" value="MalF N-terminal region-like"/>
    <property type="match status" value="1"/>
</dbReference>
<evidence type="ECO:0000256" key="7">
    <source>
        <dbReference type="RuleBase" id="RU363032"/>
    </source>
</evidence>
<dbReference type="Gene3D" id="1.10.3720.10">
    <property type="entry name" value="MetI-like"/>
    <property type="match status" value="1"/>
</dbReference>
<dbReference type="InterPro" id="IPR051393">
    <property type="entry name" value="ABC_transporter_permease"/>
</dbReference>
<keyword evidence="3" id="KW-1003">Cell membrane</keyword>
<keyword evidence="2 7" id="KW-0813">Transport</keyword>
<dbReference type="PROSITE" id="PS50928">
    <property type="entry name" value="ABC_TM1"/>
    <property type="match status" value="1"/>
</dbReference>
<dbReference type="InterPro" id="IPR000515">
    <property type="entry name" value="MetI-like"/>
</dbReference>
<name>A0ABP7G521_9MICO</name>
<dbReference type="EMBL" id="BAABAF010000001">
    <property type="protein sequence ID" value="GAA3753963.1"/>
    <property type="molecule type" value="Genomic_DNA"/>
</dbReference>
<comment type="caution">
    <text evidence="10">The sequence shown here is derived from an EMBL/GenBank/DDBJ whole genome shotgun (WGS) entry which is preliminary data.</text>
</comment>
<dbReference type="SUPFAM" id="SSF161098">
    <property type="entry name" value="MetI-like"/>
    <property type="match status" value="1"/>
</dbReference>
<feature type="transmembrane region" description="Helical" evidence="7">
    <location>
        <begin position="235"/>
        <end position="255"/>
    </location>
</feature>
<dbReference type="PANTHER" id="PTHR30193:SF37">
    <property type="entry name" value="INNER MEMBRANE ABC TRANSPORTER PERMEASE PROTEIN YCJO"/>
    <property type="match status" value="1"/>
</dbReference>
<dbReference type="Proteomes" id="UP001500540">
    <property type="component" value="Unassembled WGS sequence"/>
</dbReference>
<accession>A0ABP7G521</accession>
<dbReference type="PANTHER" id="PTHR30193">
    <property type="entry name" value="ABC TRANSPORTER PERMEASE PROTEIN"/>
    <property type="match status" value="1"/>
</dbReference>
<comment type="similarity">
    <text evidence="7">Belongs to the binding-protein-dependent transport system permease family.</text>
</comment>
<feature type="domain" description="ABC transmembrane type-1" evidence="9">
    <location>
        <begin position="96"/>
        <end position="308"/>
    </location>
</feature>
<evidence type="ECO:0000256" key="5">
    <source>
        <dbReference type="ARBA" id="ARBA00022989"/>
    </source>
</evidence>
<feature type="transmembrane region" description="Helical" evidence="7">
    <location>
        <begin position="289"/>
        <end position="312"/>
    </location>
</feature>
<evidence type="ECO:0000256" key="8">
    <source>
        <dbReference type="SAM" id="MobiDB-lite"/>
    </source>
</evidence>
<dbReference type="InterPro" id="IPR035906">
    <property type="entry name" value="MetI-like_sf"/>
</dbReference>
<feature type="transmembrane region" description="Helical" evidence="7">
    <location>
        <begin position="133"/>
        <end position="153"/>
    </location>
</feature>
<comment type="subcellular location">
    <subcellularLocation>
        <location evidence="1 7">Cell membrane</location>
        <topology evidence="1 7">Multi-pass membrane protein</topology>
    </subcellularLocation>
</comment>
<feature type="transmembrane region" description="Helical" evidence="7">
    <location>
        <begin position="40"/>
        <end position="58"/>
    </location>
</feature>
<proteinExistence type="inferred from homology"/>
<dbReference type="RefSeq" id="WP_344779907.1">
    <property type="nucleotide sequence ID" value="NZ_BAABAF010000001.1"/>
</dbReference>
<feature type="region of interest" description="Disordered" evidence="8">
    <location>
        <begin position="1"/>
        <end position="29"/>
    </location>
</feature>
<sequence length="320" mass="34181">MTHTTQVPTTTPSAPGVRAPRRRRGGHTHGAAFASRGINLLYLPALAVVIVFTVYPFIQGISLSFTNWNGYSPQKSWVGAVNYLRLFTDANFGQALGNTLIYGFGSTIIQQVLGLALALALDRAIRGRGLARAIIYLPVLVSPVVMGTMYYLFFAYGTGGFNDIVVAFGGERIPVFADAAAATAIITIVNSVQFVGISMVIYLAGLQAIPVMYYEAARVDGAGTWTQFTNVTMPMLQPAFVTSIVINLIGGLKLFDVIRVLTGGGPGYATNSVSTLISKTYFGNQNAGYASAMGVALFLLIAAFTLVVNTLLNKRRLELS</sequence>
<dbReference type="CDD" id="cd06261">
    <property type="entry name" value="TM_PBP2"/>
    <property type="match status" value="1"/>
</dbReference>
<feature type="compositionally biased region" description="Low complexity" evidence="8">
    <location>
        <begin position="1"/>
        <end position="18"/>
    </location>
</feature>
<keyword evidence="6 7" id="KW-0472">Membrane</keyword>
<protein>
    <submittedName>
        <fullName evidence="10">Sugar ABC transporter permease</fullName>
    </submittedName>
</protein>
<evidence type="ECO:0000256" key="2">
    <source>
        <dbReference type="ARBA" id="ARBA00022448"/>
    </source>
</evidence>
<gene>
    <name evidence="10" type="ORF">GCM10022240_03630</name>
</gene>